<sequence length="91" mass="10568">MTEKPRGEMPEAQRENKPLDAAKAIVEATEKHIADQKDLSDRERKLVIEAIHNAKFVVVDAIKDMLHDKEGWDDVNRVRDLLNYGWEKNED</sequence>
<organism evidence="1 2">
    <name type="scientific">Candidatus Uhrbacteria bacterium RIFCSPLOWO2_02_FULL_51_9</name>
    <dbReference type="NCBI Taxonomy" id="1802410"/>
    <lineage>
        <taxon>Bacteria</taxon>
        <taxon>Candidatus Uhriibacteriota</taxon>
    </lineage>
</organism>
<evidence type="ECO:0000313" key="2">
    <source>
        <dbReference type="Proteomes" id="UP000176678"/>
    </source>
</evidence>
<gene>
    <name evidence="1" type="ORF">A3H75_02220</name>
</gene>
<proteinExistence type="predicted"/>
<evidence type="ECO:0000313" key="1">
    <source>
        <dbReference type="EMBL" id="OGL89361.1"/>
    </source>
</evidence>
<dbReference type="AlphaFoldDB" id="A0A1F7VG00"/>
<protein>
    <submittedName>
        <fullName evidence="1">Uncharacterized protein</fullName>
    </submittedName>
</protein>
<dbReference type="EMBL" id="MGES01000006">
    <property type="protein sequence ID" value="OGL89361.1"/>
    <property type="molecule type" value="Genomic_DNA"/>
</dbReference>
<dbReference type="Proteomes" id="UP000176678">
    <property type="component" value="Unassembled WGS sequence"/>
</dbReference>
<accession>A0A1F7VG00</accession>
<reference evidence="1 2" key="1">
    <citation type="journal article" date="2016" name="Nat. Commun.">
        <title>Thousands of microbial genomes shed light on interconnected biogeochemical processes in an aquifer system.</title>
        <authorList>
            <person name="Anantharaman K."/>
            <person name="Brown C.T."/>
            <person name="Hug L.A."/>
            <person name="Sharon I."/>
            <person name="Castelle C.J."/>
            <person name="Probst A.J."/>
            <person name="Thomas B.C."/>
            <person name="Singh A."/>
            <person name="Wilkins M.J."/>
            <person name="Karaoz U."/>
            <person name="Brodie E.L."/>
            <person name="Williams K.H."/>
            <person name="Hubbard S.S."/>
            <person name="Banfield J.F."/>
        </authorList>
    </citation>
    <scope>NUCLEOTIDE SEQUENCE [LARGE SCALE GENOMIC DNA]</scope>
</reference>
<name>A0A1F7VG00_9BACT</name>
<comment type="caution">
    <text evidence="1">The sequence shown here is derived from an EMBL/GenBank/DDBJ whole genome shotgun (WGS) entry which is preliminary data.</text>
</comment>